<keyword evidence="3" id="KW-0378">Hydrolase</keyword>
<dbReference type="InterPro" id="IPR001360">
    <property type="entry name" value="Glyco_hydro_1"/>
</dbReference>
<dbReference type="eggNOG" id="KOG0626">
    <property type="taxonomic scope" value="Eukaryota"/>
</dbReference>
<organism evidence="7 8">
    <name type="scientific">Amborella trichopoda</name>
    <dbReference type="NCBI Taxonomy" id="13333"/>
    <lineage>
        <taxon>Eukaryota</taxon>
        <taxon>Viridiplantae</taxon>
        <taxon>Streptophyta</taxon>
        <taxon>Embryophyta</taxon>
        <taxon>Tracheophyta</taxon>
        <taxon>Spermatophyta</taxon>
        <taxon>Magnoliopsida</taxon>
        <taxon>Amborellales</taxon>
        <taxon>Amborellaceae</taxon>
        <taxon>Amborella</taxon>
    </lineage>
</organism>
<feature type="signal peptide" evidence="6">
    <location>
        <begin position="1"/>
        <end position="25"/>
    </location>
</feature>
<evidence type="ECO:0000256" key="3">
    <source>
        <dbReference type="ARBA" id="ARBA00022801"/>
    </source>
</evidence>
<gene>
    <name evidence="7" type="ORF">AMTR_s00057p00222890</name>
</gene>
<dbReference type="OrthoDB" id="65569at2759"/>
<dbReference type="FunFam" id="3.20.20.80:FF:000069">
    <property type="entry name" value="Beta-glucosidase 1"/>
    <property type="match status" value="1"/>
</dbReference>
<protein>
    <recommendedName>
        <fullName evidence="9">Beta-glucosidase</fullName>
    </recommendedName>
</protein>
<dbReference type="Gramene" id="ERN17026">
    <property type="protein sequence ID" value="ERN17026"/>
    <property type="gene ID" value="AMTR_s00057p00222890"/>
</dbReference>
<dbReference type="PROSITE" id="PS00653">
    <property type="entry name" value="GLYCOSYL_HYDROL_F1_2"/>
    <property type="match status" value="1"/>
</dbReference>
<keyword evidence="4" id="KW-0325">Glycoprotein</keyword>
<evidence type="ECO:0000256" key="4">
    <source>
        <dbReference type="ARBA" id="ARBA00023180"/>
    </source>
</evidence>
<dbReference type="AlphaFoldDB" id="U5CUR2"/>
<dbReference type="GO" id="GO:0008422">
    <property type="term" value="F:beta-glucosidase activity"/>
    <property type="evidence" value="ECO:0000318"/>
    <property type="project" value="GO_Central"/>
</dbReference>
<evidence type="ECO:0000256" key="2">
    <source>
        <dbReference type="ARBA" id="ARBA00022729"/>
    </source>
</evidence>
<keyword evidence="8" id="KW-1185">Reference proteome</keyword>
<dbReference type="SUPFAM" id="SSF51445">
    <property type="entry name" value="(Trans)glycosidases"/>
    <property type="match status" value="1"/>
</dbReference>
<sequence length="524" mass="59151">MVMLMGLNSLFLLLNLAAVTHNSLGEEVPHKFSRDDFPPGFIFGAGTSAYQVEGAAAEDGRKPSIWDVFTHAGKMPNKSTGDVAADQYHKYKEDVKLAHDIGLDAYRFSISWSRLLPDGRGAVNPKGLMYYNNLINELISHGIQPHVTLQHLDPPQALEDEYKGWLSPRIIDDFKGYAEVCFREFGDRVRHWSTINEPNMFPLGSYDLGFWPPQRCSNPFGLINCTVGNSSTEPYIVTHNELLAHAAAARLYKDKYQATQGGSIGISIYCFWYVPYTNSSSDVAATQRALDFNSGWILRPLVSGDYPETMKEMVGSRLPSFTKEESEVVKASFDYIGLVHYTTMYVSDDQSRRKTGLRDYQADVSVKFSVEKDGVPINELPGATPVVPWGLQGILEYIKQTYNNPPIFIHENGYGSRNQESMPLSKALNDASRVSYLDGYLRSLLNAIRDGSNTKGYFVWSLLDCFEVLNGYESRFGLYHVDFKDQDLRRYPKLSAHWYSNFLKSNPNNKHLESTSFAKYHSTV</sequence>
<evidence type="ECO:0000313" key="7">
    <source>
        <dbReference type="EMBL" id="ERN17026.1"/>
    </source>
</evidence>
<evidence type="ECO:0000256" key="5">
    <source>
        <dbReference type="RuleBase" id="RU003690"/>
    </source>
</evidence>
<dbReference type="KEGG" id="atr:18445359"/>
<accession>U5CUR2</accession>
<reference evidence="8" key="1">
    <citation type="journal article" date="2013" name="Science">
        <title>The Amborella genome and the evolution of flowering plants.</title>
        <authorList>
            <consortium name="Amborella Genome Project"/>
        </authorList>
    </citation>
    <scope>NUCLEOTIDE SEQUENCE [LARGE SCALE GENOMIC DNA]</scope>
</reference>
<evidence type="ECO:0000256" key="1">
    <source>
        <dbReference type="ARBA" id="ARBA00010838"/>
    </source>
</evidence>
<dbReference type="HOGENOM" id="CLU_001859_1_0_1"/>
<dbReference type="Proteomes" id="UP000017836">
    <property type="component" value="Unassembled WGS sequence"/>
</dbReference>
<dbReference type="Gene3D" id="3.20.20.80">
    <property type="entry name" value="Glycosidases"/>
    <property type="match status" value="1"/>
</dbReference>
<dbReference type="PANTHER" id="PTHR10353">
    <property type="entry name" value="GLYCOSYL HYDROLASE"/>
    <property type="match status" value="1"/>
</dbReference>
<dbReference type="Pfam" id="PF00232">
    <property type="entry name" value="Glyco_hydro_1"/>
    <property type="match status" value="1"/>
</dbReference>
<dbReference type="EMBL" id="KI392405">
    <property type="protein sequence ID" value="ERN17026.1"/>
    <property type="molecule type" value="Genomic_DNA"/>
</dbReference>
<dbReference type="PRINTS" id="PR00131">
    <property type="entry name" value="GLHYDRLASE1"/>
</dbReference>
<dbReference type="InterPro" id="IPR017853">
    <property type="entry name" value="GH"/>
</dbReference>
<dbReference type="InterPro" id="IPR033132">
    <property type="entry name" value="GH_1_N_CS"/>
</dbReference>
<proteinExistence type="inferred from homology"/>
<dbReference type="OMA" id="NWSWINS"/>
<feature type="chain" id="PRO_5004658410" description="Beta-glucosidase" evidence="6">
    <location>
        <begin position="26"/>
        <end position="524"/>
    </location>
</feature>
<evidence type="ECO:0000256" key="6">
    <source>
        <dbReference type="SAM" id="SignalP"/>
    </source>
</evidence>
<evidence type="ECO:0008006" key="9">
    <source>
        <dbReference type="Google" id="ProtNLM"/>
    </source>
</evidence>
<dbReference type="PANTHER" id="PTHR10353:SF29">
    <property type="entry name" value="BETA-GLUCOSIDASE 11"/>
    <property type="match status" value="1"/>
</dbReference>
<keyword evidence="2 6" id="KW-0732">Signal</keyword>
<evidence type="ECO:0000313" key="8">
    <source>
        <dbReference type="Proteomes" id="UP000017836"/>
    </source>
</evidence>
<name>U5CUR2_AMBTC</name>
<comment type="similarity">
    <text evidence="1 5">Belongs to the glycosyl hydrolase 1 family.</text>
</comment>
<dbReference type="GO" id="GO:0005975">
    <property type="term" value="P:carbohydrate metabolic process"/>
    <property type="evidence" value="ECO:0007669"/>
    <property type="project" value="InterPro"/>
</dbReference>